<feature type="domain" description="Polysaccharide biosynthesis protein CapD-like" evidence="2">
    <location>
        <begin position="12"/>
        <end position="282"/>
    </location>
</feature>
<organism evidence="3">
    <name type="scientific">marine sediment metagenome</name>
    <dbReference type="NCBI Taxonomy" id="412755"/>
    <lineage>
        <taxon>unclassified sequences</taxon>
        <taxon>metagenomes</taxon>
        <taxon>ecological metagenomes</taxon>
    </lineage>
</organism>
<dbReference type="Pfam" id="PF02719">
    <property type="entry name" value="Polysacc_synt_2"/>
    <property type="match status" value="1"/>
</dbReference>
<dbReference type="Gene3D" id="3.40.50.720">
    <property type="entry name" value="NAD(P)-binding Rossmann-like Domain"/>
    <property type="match status" value="1"/>
</dbReference>
<name>A0A0F9E2M4_9ZZZZ</name>
<evidence type="ECO:0000259" key="2">
    <source>
        <dbReference type="Pfam" id="PF02719"/>
    </source>
</evidence>
<evidence type="ECO:0000313" key="3">
    <source>
        <dbReference type="EMBL" id="KKL24181.1"/>
    </source>
</evidence>
<comment type="similarity">
    <text evidence="1">Belongs to the polysaccharide synthase family.</text>
</comment>
<dbReference type="EMBL" id="LAZR01036690">
    <property type="protein sequence ID" value="KKL24181.1"/>
    <property type="molecule type" value="Genomic_DNA"/>
</dbReference>
<dbReference type="SUPFAM" id="SSF51735">
    <property type="entry name" value="NAD(P)-binding Rossmann-fold domains"/>
    <property type="match status" value="1"/>
</dbReference>
<proteinExistence type="inferred from homology"/>
<dbReference type="InterPro" id="IPR051203">
    <property type="entry name" value="Polysaccharide_Synthase-Rel"/>
</dbReference>
<accession>A0A0F9E2M4</accession>
<sequence>MKTNQIIKNKNILITGGAGFLGNNLTERLLKYKPKKITIFSRNQKVQFNMEKKFPECNYIVGDVEDYHGLRNAIRGQDIIIHLAFFKYVPQAETFVREVCKTGVIGSMNLVDAVLDEKNVEICLGISTDKVTNAVGVYGSAKSLMERLWWQAHNNKGSIKTKFITCRYGNVAASSGSVIQLWKEKAENNQPLPVTVPTMTRFFFTIDEAVDLIEYTIENANSGEIISQEMNACLLGDLAEVMSKGKVKVEIIGKRPGEKLDECLIAYYEMPHTLKKGNKFIIKPYSNINKNPDMDQFTSDKAYRMNKEEIKQVLMKIGWY</sequence>
<reference evidence="3" key="1">
    <citation type="journal article" date="2015" name="Nature">
        <title>Complex archaea that bridge the gap between prokaryotes and eukaryotes.</title>
        <authorList>
            <person name="Spang A."/>
            <person name="Saw J.H."/>
            <person name="Jorgensen S.L."/>
            <person name="Zaremba-Niedzwiedzka K."/>
            <person name="Martijn J."/>
            <person name="Lind A.E."/>
            <person name="van Eijk R."/>
            <person name="Schleper C."/>
            <person name="Guy L."/>
            <person name="Ettema T.J."/>
        </authorList>
    </citation>
    <scope>NUCLEOTIDE SEQUENCE</scope>
</reference>
<dbReference type="InterPro" id="IPR003869">
    <property type="entry name" value="Polysac_CapD-like"/>
</dbReference>
<gene>
    <name evidence="3" type="ORF">LCGC14_2417890</name>
</gene>
<dbReference type="InterPro" id="IPR036291">
    <property type="entry name" value="NAD(P)-bd_dom_sf"/>
</dbReference>
<protein>
    <recommendedName>
        <fullName evidence="2">Polysaccharide biosynthesis protein CapD-like domain-containing protein</fullName>
    </recommendedName>
</protein>
<comment type="caution">
    <text evidence="3">The sequence shown here is derived from an EMBL/GenBank/DDBJ whole genome shotgun (WGS) entry which is preliminary data.</text>
</comment>
<evidence type="ECO:0000256" key="1">
    <source>
        <dbReference type="ARBA" id="ARBA00007430"/>
    </source>
</evidence>
<dbReference type="PANTHER" id="PTHR43318:SF2">
    <property type="entry name" value="UDP-N-ACETYLGLUCOSAMINE 4,6-DEHYDRATASE (INVERTING)"/>
    <property type="match status" value="1"/>
</dbReference>
<dbReference type="PANTHER" id="PTHR43318">
    <property type="entry name" value="UDP-N-ACETYLGLUCOSAMINE 4,6-DEHYDRATASE"/>
    <property type="match status" value="1"/>
</dbReference>
<dbReference type="AlphaFoldDB" id="A0A0F9E2M4"/>